<reference evidence="10 11" key="1">
    <citation type="journal article" name="Front. Microbiol.">
        <title>Sugar Metabolism of the First Thermophilic Planctomycete Thermogutta terrifontis: Comparative Genomic and Transcriptomic Approaches.</title>
        <authorList>
            <person name="Elcheninov A.G."/>
            <person name="Menzel P."/>
            <person name="Gudbergsdottir S.R."/>
            <person name="Slesarev A.I."/>
            <person name="Kadnikov V.V."/>
            <person name="Krogh A."/>
            <person name="Bonch-Osmolovskaya E.A."/>
            <person name="Peng X."/>
            <person name="Kublanov I.V."/>
        </authorList>
    </citation>
    <scope>NUCLEOTIDE SEQUENCE [LARGE SCALE GENOMIC DNA]</scope>
    <source>
        <strain evidence="10 11">R1</strain>
    </source>
</reference>
<keyword evidence="11" id="KW-1185">Reference proteome</keyword>
<dbReference type="Gene3D" id="3.90.1150.10">
    <property type="entry name" value="Aspartate Aminotransferase, domain 1"/>
    <property type="match status" value="1"/>
</dbReference>
<dbReference type="InterPro" id="IPR010970">
    <property type="entry name" value="Cys_dSase_SufS"/>
</dbReference>
<dbReference type="GO" id="GO:0006534">
    <property type="term" value="P:cysteine metabolic process"/>
    <property type="evidence" value="ECO:0007669"/>
    <property type="project" value="InterPro"/>
</dbReference>
<evidence type="ECO:0000256" key="6">
    <source>
        <dbReference type="ARBA" id="ARBA00022679"/>
    </source>
</evidence>
<dbReference type="EC" id="2.8.1.7" evidence="4"/>
<dbReference type="Gene3D" id="3.40.640.10">
    <property type="entry name" value="Type I PLP-dependent aspartate aminotransferase-like (Major domain)"/>
    <property type="match status" value="1"/>
</dbReference>
<dbReference type="NCBIfam" id="TIGR01979">
    <property type="entry name" value="sufS"/>
    <property type="match status" value="1"/>
</dbReference>
<dbReference type="PANTHER" id="PTHR43586">
    <property type="entry name" value="CYSTEINE DESULFURASE"/>
    <property type="match status" value="1"/>
</dbReference>
<evidence type="ECO:0000256" key="8">
    <source>
        <dbReference type="ARBA" id="ARBA00050776"/>
    </source>
</evidence>
<evidence type="ECO:0000313" key="11">
    <source>
        <dbReference type="Proteomes" id="UP000215086"/>
    </source>
</evidence>
<evidence type="ECO:0000259" key="9">
    <source>
        <dbReference type="Pfam" id="PF00266"/>
    </source>
</evidence>
<dbReference type="InterPro" id="IPR000192">
    <property type="entry name" value="Aminotrans_V_dom"/>
</dbReference>
<dbReference type="EMBL" id="CP018477">
    <property type="protein sequence ID" value="ASV74895.1"/>
    <property type="molecule type" value="Genomic_DNA"/>
</dbReference>
<dbReference type="PIRSF" id="PIRSF005572">
    <property type="entry name" value="NifS"/>
    <property type="match status" value="1"/>
</dbReference>
<dbReference type="RefSeq" id="WP_095415094.1">
    <property type="nucleotide sequence ID" value="NZ_CP018477.1"/>
</dbReference>
<evidence type="ECO:0000256" key="1">
    <source>
        <dbReference type="ARBA" id="ARBA00001933"/>
    </source>
</evidence>
<evidence type="ECO:0000256" key="3">
    <source>
        <dbReference type="ARBA" id="ARBA00010447"/>
    </source>
</evidence>
<evidence type="ECO:0000256" key="4">
    <source>
        <dbReference type="ARBA" id="ARBA00012239"/>
    </source>
</evidence>
<evidence type="ECO:0000313" key="10">
    <source>
        <dbReference type="EMBL" id="ASV74895.1"/>
    </source>
</evidence>
<dbReference type="InterPro" id="IPR015421">
    <property type="entry name" value="PyrdxlP-dep_Trfase_major"/>
</dbReference>
<dbReference type="OrthoDB" id="9804366at2"/>
<evidence type="ECO:0000256" key="2">
    <source>
        <dbReference type="ARBA" id="ARBA00002824"/>
    </source>
</evidence>
<comment type="cofactor">
    <cofactor evidence="1">
        <name>pyridoxal 5'-phosphate</name>
        <dbReference type="ChEBI" id="CHEBI:597326"/>
    </cofactor>
</comment>
<dbReference type="InterPro" id="IPR015422">
    <property type="entry name" value="PyrdxlP-dep_Trfase_small"/>
</dbReference>
<comment type="similarity">
    <text evidence="3">Belongs to the class-V pyridoxal-phosphate-dependent aminotransferase family. Csd subfamily.</text>
</comment>
<keyword evidence="7" id="KW-0663">Pyridoxal phosphate</keyword>
<accession>A0A286RG20</accession>
<dbReference type="Pfam" id="PF00266">
    <property type="entry name" value="Aminotran_5"/>
    <property type="match status" value="1"/>
</dbReference>
<name>A0A286RG20_9BACT</name>
<dbReference type="GO" id="GO:0030170">
    <property type="term" value="F:pyridoxal phosphate binding"/>
    <property type="evidence" value="ECO:0007669"/>
    <property type="project" value="InterPro"/>
</dbReference>
<organism evidence="10 11">
    <name type="scientific">Thermogutta terrifontis</name>
    <dbReference type="NCBI Taxonomy" id="1331910"/>
    <lineage>
        <taxon>Bacteria</taxon>
        <taxon>Pseudomonadati</taxon>
        <taxon>Planctomycetota</taxon>
        <taxon>Planctomycetia</taxon>
        <taxon>Pirellulales</taxon>
        <taxon>Thermoguttaceae</taxon>
        <taxon>Thermogutta</taxon>
    </lineage>
</organism>
<evidence type="ECO:0000256" key="7">
    <source>
        <dbReference type="ARBA" id="ARBA00022898"/>
    </source>
</evidence>
<keyword evidence="6 10" id="KW-0808">Transferase</keyword>
<dbReference type="SUPFAM" id="SSF53383">
    <property type="entry name" value="PLP-dependent transferases"/>
    <property type="match status" value="1"/>
</dbReference>
<feature type="domain" description="Aminotransferase class V" evidence="9">
    <location>
        <begin position="33"/>
        <end position="403"/>
    </location>
</feature>
<evidence type="ECO:0000256" key="5">
    <source>
        <dbReference type="ARBA" id="ARBA00021850"/>
    </source>
</evidence>
<dbReference type="AlphaFoldDB" id="A0A286RG20"/>
<dbReference type="CDD" id="cd06453">
    <property type="entry name" value="SufS_like"/>
    <property type="match status" value="1"/>
</dbReference>
<sequence>MTISEPAVSFDPLVYRQDFPILQREVHPGRPLVYFDNAATTQRPRQVIQTIVEMYEKHYANVHRGIHTLADETTELYEEARRRVCRFINARSEEEIIFTSGATASINLVARAWGDANIRPGDEILVTEMEHHSNLVPWFQLAERRGATVRFIPINDQGELVLDNLDTLLTERTKIVAVTVVSNVLGTINPVESIIRAAHSVGAKVLVDGAQSVPHLVTDVQKMDADFLAFSGHKMLGPSGIGVLYGKREILEAMPPFMGGGSMIREVRLDGFVPGDLPYRFEAGTPPIVGAIGLAAAIDYLERIGLERIAVHENQLTVKLHAALAEMPRVRVFGPAPDKKGGIVSFVVDGIHAHDVAQLLDSVGVAVRAGHHCAMPLHKRLGVVATARASFYFYNTLNEIDQLVEGLERAQRIFKKRSERR</sequence>
<proteinExistence type="inferred from homology"/>
<dbReference type="InterPro" id="IPR016454">
    <property type="entry name" value="Cysteine_dSase"/>
</dbReference>
<dbReference type="InterPro" id="IPR015424">
    <property type="entry name" value="PyrdxlP-dep_Trfase"/>
</dbReference>
<comment type="catalytic activity">
    <reaction evidence="8">
        <text>(sulfur carrier)-H + L-cysteine = (sulfur carrier)-SH + L-alanine</text>
        <dbReference type="Rhea" id="RHEA:43892"/>
        <dbReference type="Rhea" id="RHEA-COMP:14737"/>
        <dbReference type="Rhea" id="RHEA-COMP:14739"/>
        <dbReference type="ChEBI" id="CHEBI:29917"/>
        <dbReference type="ChEBI" id="CHEBI:35235"/>
        <dbReference type="ChEBI" id="CHEBI:57972"/>
        <dbReference type="ChEBI" id="CHEBI:64428"/>
        <dbReference type="EC" id="2.8.1.7"/>
    </reaction>
</comment>
<dbReference type="GO" id="GO:0031071">
    <property type="term" value="F:cysteine desulfurase activity"/>
    <property type="evidence" value="ECO:0007669"/>
    <property type="project" value="UniProtKB-EC"/>
</dbReference>
<dbReference type="PANTHER" id="PTHR43586:SF8">
    <property type="entry name" value="CYSTEINE DESULFURASE 1, CHLOROPLASTIC"/>
    <property type="match status" value="1"/>
</dbReference>
<comment type="function">
    <text evidence="2">Catalyzes the removal of elemental sulfur and selenium atoms from L-cysteine, L-cystine, L-selenocysteine, and L-selenocystine to produce L-alanine.</text>
</comment>
<dbReference type="Proteomes" id="UP000215086">
    <property type="component" value="Chromosome"/>
</dbReference>
<gene>
    <name evidence="10" type="ORF">THTE_2293</name>
</gene>
<protein>
    <recommendedName>
        <fullName evidence="5">Probable cysteine desulfurase</fullName>
        <ecNumber evidence="4">2.8.1.7</ecNumber>
    </recommendedName>
</protein>
<dbReference type="KEGG" id="ttf:THTE_2293"/>